<dbReference type="Gene3D" id="3.40.190.10">
    <property type="entry name" value="Periplasmic binding protein-like II"/>
    <property type="match status" value="2"/>
</dbReference>
<feature type="chain" id="PRO_5038587785" evidence="3">
    <location>
        <begin position="21"/>
        <end position="323"/>
    </location>
</feature>
<evidence type="ECO:0000313" key="4">
    <source>
        <dbReference type="EMBL" id="AMB59688.1"/>
    </source>
</evidence>
<dbReference type="AlphaFoldDB" id="A0A120I1C5"/>
<proteinExistence type="inferred from homology"/>
<dbReference type="OrthoDB" id="5139702at2"/>
<dbReference type="Proteomes" id="UP000058305">
    <property type="component" value="Chromosome"/>
</dbReference>
<organism evidence="4 5">
    <name type="scientific">Microterricola viridarii</name>
    <dbReference type="NCBI Taxonomy" id="412690"/>
    <lineage>
        <taxon>Bacteria</taxon>
        <taxon>Bacillati</taxon>
        <taxon>Actinomycetota</taxon>
        <taxon>Actinomycetes</taxon>
        <taxon>Micrococcales</taxon>
        <taxon>Microbacteriaceae</taxon>
        <taxon>Microterricola</taxon>
    </lineage>
</organism>
<name>A0A120I1C5_9MICO</name>
<dbReference type="NCBIfam" id="TIGR01098">
    <property type="entry name" value="3A0109s03R"/>
    <property type="match status" value="1"/>
</dbReference>
<dbReference type="InterPro" id="IPR005770">
    <property type="entry name" value="PhnD"/>
</dbReference>
<reference evidence="5" key="2">
    <citation type="submission" date="2016-01" db="EMBL/GenBank/DDBJ databases">
        <title>First complete genome sequence of a species in the genus Microterricola, an extremophilic cold active enzyme producing strain ERGS5:02 isolated from Sikkim Himalaya.</title>
        <authorList>
            <person name="Kumar R."/>
            <person name="Singh D."/>
            <person name="Swarnkar M.K."/>
        </authorList>
    </citation>
    <scope>NUCLEOTIDE SEQUENCE [LARGE SCALE GENOMIC DNA]</scope>
    <source>
        <strain evidence="5">ERGS5:02</strain>
    </source>
</reference>
<dbReference type="Pfam" id="PF12974">
    <property type="entry name" value="Phosphonate-bd"/>
    <property type="match status" value="1"/>
</dbReference>
<dbReference type="KEGG" id="mvd:AWU67_13375"/>
<sequence length="323" mass="33359">MRTSTLRFAAVAAVATFALAGCSSAASEVGAAAPAADPTSLTLALVPSQDQSGLVDTAAPLTDFLSEELGIPVTGVVSKDYQAAVEAMGAGQAQIGFLPSLQLWQASDMYGAEVVLQTERNGNISYPAQFMTNNPDKYCEDTPVERDGKLFCNGADALVGPAGLDSIGAIKGAKVALLGPGSPAGYIYPMLAMQEAGINTDKDLDLLPVTANDASVLAVYNGDAEVGFSFWDARDIVKKDVPDVGQKVVVFALSEEIPNDGVAITQDLSPELRTKIATSLAAFSATPEGSKILTDIYSITKLAPADPTSLDVVARAAQALGLQ</sequence>
<dbReference type="PANTHER" id="PTHR35841:SF1">
    <property type="entry name" value="PHOSPHONATES-BINDING PERIPLASMIC PROTEIN"/>
    <property type="match status" value="1"/>
</dbReference>
<protein>
    <submittedName>
        <fullName evidence="4">Phosphate ABC transporter substrate-binding protein</fullName>
    </submittedName>
</protein>
<feature type="signal peptide" evidence="3">
    <location>
        <begin position="1"/>
        <end position="20"/>
    </location>
</feature>
<evidence type="ECO:0000256" key="1">
    <source>
        <dbReference type="ARBA" id="ARBA00007162"/>
    </source>
</evidence>
<dbReference type="GO" id="GO:0043190">
    <property type="term" value="C:ATP-binding cassette (ABC) transporter complex"/>
    <property type="evidence" value="ECO:0007669"/>
    <property type="project" value="InterPro"/>
</dbReference>
<dbReference type="RefSeq" id="WP_067230010.1">
    <property type="nucleotide sequence ID" value="NZ_CP014145.1"/>
</dbReference>
<evidence type="ECO:0000313" key="5">
    <source>
        <dbReference type="Proteomes" id="UP000058305"/>
    </source>
</evidence>
<gene>
    <name evidence="4" type="ORF">AWU67_13375</name>
</gene>
<evidence type="ECO:0000256" key="3">
    <source>
        <dbReference type="SAM" id="SignalP"/>
    </source>
</evidence>
<dbReference type="EMBL" id="CP014145">
    <property type="protein sequence ID" value="AMB59688.1"/>
    <property type="molecule type" value="Genomic_DNA"/>
</dbReference>
<evidence type="ECO:0000256" key="2">
    <source>
        <dbReference type="ARBA" id="ARBA00022729"/>
    </source>
</evidence>
<accession>A0A120I1C5</accession>
<dbReference type="SUPFAM" id="SSF53850">
    <property type="entry name" value="Periplasmic binding protein-like II"/>
    <property type="match status" value="1"/>
</dbReference>
<keyword evidence="5" id="KW-1185">Reference proteome</keyword>
<comment type="similarity">
    <text evidence="1">Belongs to the phosphate/phosphite/phosphonate binding protein family.</text>
</comment>
<dbReference type="GO" id="GO:0055085">
    <property type="term" value="P:transmembrane transport"/>
    <property type="evidence" value="ECO:0007669"/>
    <property type="project" value="InterPro"/>
</dbReference>
<reference evidence="4 5" key="1">
    <citation type="journal article" date="2016" name="J. Biotechnol.">
        <title>First complete genome sequence of a species in the genus Microterricola, an extremophilic cold active enzyme producing bacterial strain ERGS5:02 isolated from Sikkim Himalaya.</title>
        <authorList>
            <person name="Himanshu"/>
            <person name="Swarnkar M.K."/>
            <person name="Singh D."/>
            <person name="Kumar R."/>
        </authorList>
    </citation>
    <scope>NUCLEOTIDE SEQUENCE [LARGE SCALE GENOMIC DNA]</scope>
    <source>
        <strain evidence="4 5">ERGS5:02</strain>
    </source>
</reference>
<dbReference type="PANTHER" id="PTHR35841">
    <property type="entry name" value="PHOSPHONATES-BINDING PERIPLASMIC PROTEIN"/>
    <property type="match status" value="1"/>
</dbReference>
<keyword evidence="2 3" id="KW-0732">Signal</keyword>
<dbReference type="PROSITE" id="PS51257">
    <property type="entry name" value="PROKAR_LIPOPROTEIN"/>
    <property type="match status" value="1"/>
</dbReference>